<dbReference type="PROSITE" id="PS00211">
    <property type="entry name" value="ABC_TRANSPORTER_1"/>
    <property type="match status" value="1"/>
</dbReference>
<dbReference type="Gene3D" id="3.40.50.300">
    <property type="entry name" value="P-loop containing nucleotide triphosphate hydrolases"/>
    <property type="match status" value="1"/>
</dbReference>
<dbReference type="SUPFAM" id="SSF90123">
    <property type="entry name" value="ABC transporter transmembrane region"/>
    <property type="match status" value="1"/>
</dbReference>
<dbReference type="Pfam" id="PF00664">
    <property type="entry name" value="ABC_membrane"/>
    <property type="match status" value="1"/>
</dbReference>
<dbReference type="PANTHER" id="PTHR24221:SF654">
    <property type="entry name" value="ATP-BINDING CASSETTE SUB-FAMILY B MEMBER 6"/>
    <property type="match status" value="1"/>
</dbReference>
<dbReference type="AlphaFoldDB" id="A0A9X2RAN9"/>
<sequence length="582" mass="64758">MYILFVAVLLMASLQVASVASIMPFLSVASDPSIIQENEYLRWAYATFGFDDDRSFLIALGLGALLALVVSNVFIILTRWAMERYSWGRNHSLSRRLLRSYLYRPYEYFLTRNSSELGKNILEEVKEVTDQMLKPTLRGVAKAVVALFIVGFLVYFDPVVALMVTVVLGAAYGAIYLVVRSQLDERGEARVEANTKRYQFVGEAFGGIKEVKIQGKEEAFLNLYDDPSERYARNQALYRVIKKAPRYIIEMVAFGGIILIAVYLIAVRESLQQVIPVLGLYAFAGYRLLPALQEAFHGLASARFNIAALTKLHRDLKGLAEARSSASGGADGTAAPPLLLEEELALREVSYTYPDADRPAIKNLSLAIPARSMVGFVGKTGSGKTTAVDLALGLLRPQEGEITIDGTPLRANNLRRWQQTLGYVPQHIYLSDDTVARNIAFGVPRDQIDMETVREAARRAHILDYVEQDLPNRWETVVGERGVKLSGGQRQRIGIARALYHDPSVLVFDEATSALDQSTEAGVMEAIYDLEGEQTILIISHRLSTVQRADNIFMLEEGRKVGEGSYDELLDQHAKFRSMALS</sequence>
<gene>
    <name evidence="12" type="ORF">GGP82_001656</name>
</gene>
<dbReference type="SUPFAM" id="SSF52540">
    <property type="entry name" value="P-loop containing nucleoside triphosphate hydrolases"/>
    <property type="match status" value="1"/>
</dbReference>
<feature type="transmembrane region" description="Helical" evidence="9">
    <location>
        <begin position="162"/>
        <end position="179"/>
    </location>
</feature>
<keyword evidence="5" id="KW-0547">Nucleotide-binding</keyword>
<dbReference type="InterPro" id="IPR036640">
    <property type="entry name" value="ABC1_TM_sf"/>
</dbReference>
<keyword evidence="8 9" id="KW-0472">Membrane</keyword>
<dbReference type="GO" id="GO:0140359">
    <property type="term" value="F:ABC-type transporter activity"/>
    <property type="evidence" value="ECO:0007669"/>
    <property type="project" value="InterPro"/>
</dbReference>
<protein>
    <submittedName>
        <fullName evidence="12">ATP-binding cassette subfamily C protein</fullName>
    </submittedName>
</protein>
<name>A0A9X2RAN9_9BACT</name>
<keyword evidence="2" id="KW-0813">Transport</keyword>
<feature type="transmembrane region" description="Helical" evidence="9">
    <location>
        <begin position="139"/>
        <end position="156"/>
    </location>
</feature>
<dbReference type="InterPro" id="IPR003593">
    <property type="entry name" value="AAA+_ATPase"/>
</dbReference>
<feature type="domain" description="ABC transporter" evidence="10">
    <location>
        <begin position="344"/>
        <end position="582"/>
    </location>
</feature>
<dbReference type="GO" id="GO:0034040">
    <property type="term" value="F:ATPase-coupled lipid transmembrane transporter activity"/>
    <property type="evidence" value="ECO:0007669"/>
    <property type="project" value="TreeGrafter"/>
</dbReference>
<reference evidence="12" key="1">
    <citation type="submission" date="2022-08" db="EMBL/GenBank/DDBJ databases">
        <title>Genomic Encyclopedia of Type Strains, Phase V (KMG-V): Genome sequencing to study the core and pangenomes of soil and plant-associated prokaryotes.</title>
        <authorList>
            <person name="Whitman W."/>
        </authorList>
    </citation>
    <scope>NUCLEOTIDE SEQUENCE</scope>
    <source>
        <strain evidence="12">SP2016B</strain>
    </source>
</reference>
<keyword evidence="7 9" id="KW-1133">Transmembrane helix</keyword>
<dbReference type="PROSITE" id="PS50929">
    <property type="entry name" value="ABC_TM1F"/>
    <property type="match status" value="1"/>
</dbReference>
<evidence type="ECO:0000256" key="7">
    <source>
        <dbReference type="ARBA" id="ARBA00022989"/>
    </source>
</evidence>
<dbReference type="GO" id="GO:0005886">
    <property type="term" value="C:plasma membrane"/>
    <property type="evidence" value="ECO:0007669"/>
    <property type="project" value="UniProtKB-SubCell"/>
</dbReference>
<comment type="subcellular location">
    <subcellularLocation>
        <location evidence="1">Cell membrane</location>
        <topology evidence="1">Multi-pass membrane protein</topology>
    </subcellularLocation>
</comment>
<evidence type="ECO:0000256" key="6">
    <source>
        <dbReference type="ARBA" id="ARBA00022840"/>
    </source>
</evidence>
<evidence type="ECO:0000256" key="8">
    <source>
        <dbReference type="ARBA" id="ARBA00023136"/>
    </source>
</evidence>
<keyword evidence="6 12" id="KW-0067">ATP-binding</keyword>
<evidence type="ECO:0000259" key="11">
    <source>
        <dbReference type="PROSITE" id="PS50929"/>
    </source>
</evidence>
<dbReference type="InterPro" id="IPR011527">
    <property type="entry name" value="ABC1_TM_dom"/>
</dbReference>
<keyword evidence="3" id="KW-1003">Cell membrane</keyword>
<dbReference type="FunFam" id="3.40.50.300:FF:000221">
    <property type="entry name" value="Multidrug ABC transporter ATP-binding protein"/>
    <property type="match status" value="1"/>
</dbReference>
<evidence type="ECO:0000313" key="13">
    <source>
        <dbReference type="Proteomes" id="UP001155034"/>
    </source>
</evidence>
<feature type="transmembrane region" description="Helical" evidence="9">
    <location>
        <begin position="56"/>
        <end position="77"/>
    </location>
</feature>
<dbReference type="Pfam" id="PF00005">
    <property type="entry name" value="ABC_tran"/>
    <property type="match status" value="1"/>
</dbReference>
<feature type="transmembrane region" description="Helical" evidence="9">
    <location>
        <begin position="247"/>
        <end position="266"/>
    </location>
</feature>
<evidence type="ECO:0000256" key="1">
    <source>
        <dbReference type="ARBA" id="ARBA00004651"/>
    </source>
</evidence>
<dbReference type="InterPro" id="IPR039421">
    <property type="entry name" value="Type_1_exporter"/>
</dbReference>
<dbReference type="SMART" id="SM00382">
    <property type="entry name" value="AAA"/>
    <property type="match status" value="1"/>
</dbReference>
<dbReference type="EMBL" id="JANTYZ010000003">
    <property type="protein sequence ID" value="MCS3865107.1"/>
    <property type="molecule type" value="Genomic_DNA"/>
</dbReference>
<dbReference type="InterPro" id="IPR027417">
    <property type="entry name" value="P-loop_NTPase"/>
</dbReference>
<evidence type="ECO:0000256" key="2">
    <source>
        <dbReference type="ARBA" id="ARBA00022448"/>
    </source>
</evidence>
<evidence type="ECO:0000259" key="10">
    <source>
        <dbReference type="PROSITE" id="PS50893"/>
    </source>
</evidence>
<dbReference type="RefSeq" id="WP_259083486.1">
    <property type="nucleotide sequence ID" value="NZ_JANTYZ010000003.1"/>
</dbReference>
<evidence type="ECO:0000256" key="3">
    <source>
        <dbReference type="ARBA" id="ARBA00022475"/>
    </source>
</evidence>
<dbReference type="PANTHER" id="PTHR24221">
    <property type="entry name" value="ATP-BINDING CASSETTE SUB-FAMILY B"/>
    <property type="match status" value="1"/>
</dbReference>
<comment type="caution">
    <text evidence="12">The sequence shown here is derived from an EMBL/GenBank/DDBJ whole genome shotgun (WGS) entry which is preliminary data.</text>
</comment>
<evidence type="ECO:0000313" key="12">
    <source>
        <dbReference type="EMBL" id="MCS3865107.1"/>
    </source>
</evidence>
<organism evidence="12 13">
    <name type="scientific">Salinibacter ruber</name>
    <dbReference type="NCBI Taxonomy" id="146919"/>
    <lineage>
        <taxon>Bacteria</taxon>
        <taxon>Pseudomonadati</taxon>
        <taxon>Rhodothermota</taxon>
        <taxon>Rhodothermia</taxon>
        <taxon>Rhodothermales</taxon>
        <taxon>Salinibacteraceae</taxon>
        <taxon>Salinibacter</taxon>
    </lineage>
</organism>
<dbReference type="Gene3D" id="1.20.1560.10">
    <property type="entry name" value="ABC transporter type 1, transmembrane domain"/>
    <property type="match status" value="1"/>
</dbReference>
<dbReference type="InterPro" id="IPR003439">
    <property type="entry name" value="ABC_transporter-like_ATP-bd"/>
</dbReference>
<keyword evidence="4 9" id="KW-0812">Transmembrane</keyword>
<dbReference type="GO" id="GO:0005524">
    <property type="term" value="F:ATP binding"/>
    <property type="evidence" value="ECO:0007669"/>
    <property type="project" value="UniProtKB-KW"/>
</dbReference>
<evidence type="ECO:0000256" key="5">
    <source>
        <dbReference type="ARBA" id="ARBA00022741"/>
    </source>
</evidence>
<dbReference type="GO" id="GO:0016887">
    <property type="term" value="F:ATP hydrolysis activity"/>
    <property type="evidence" value="ECO:0007669"/>
    <property type="project" value="InterPro"/>
</dbReference>
<dbReference type="InterPro" id="IPR017871">
    <property type="entry name" value="ABC_transporter-like_CS"/>
</dbReference>
<evidence type="ECO:0000256" key="4">
    <source>
        <dbReference type="ARBA" id="ARBA00022692"/>
    </source>
</evidence>
<dbReference type="Proteomes" id="UP001155034">
    <property type="component" value="Unassembled WGS sequence"/>
</dbReference>
<proteinExistence type="predicted"/>
<accession>A0A9X2RAN9</accession>
<feature type="domain" description="ABC transmembrane type-1" evidence="11">
    <location>
        <begin position="40"/>
        <end position="266"/>
    </location>
</feature>
<evidence type="ECO:0000256" key="9">
    <source>
        <dbReference type="SAM" id="Phobius"/>
    </source>
</evidence>
<dbReference type="PROSITE" id="PS50893">
    <property type="entry name" value="ABC_TRANSPORTER_2"/>
    <property type="match status" value="1"/>
</dbReference>